<evidence type="ECO:0000313" key="1">
    <source>
        <dbReference type="EMBL" id="KGJ92594.1"/>
    </source>
</evidence>
<dbReference type="EMBL" id="JQED01000017">
    <property type="protein sequence ID" value="KGJ92594.1"/>
    <property type="molecule type" value="Genomic_DNA"/>
</dbReference>
<organism evidence="1 2">
    <name type="scientific">Colwellia psychrerythraea</name>
    <name type="common">Vibrio psychroerythus</name>
    <dbReference type="NCBI Taxonomy" id="28229"/>
    <lineage>
        <taxon>Bacteria</taxon>
        <taxon>Pseudomonadati</taxon>
        <taxon>Pseudomonadota</taxon>
        <taxon>Gammaproteobacteria</taxon>
        <taxon>Alteromonadales</taxon>
        <taxon>Colwelliaceae</taxon>
        <taxon>Colwellia</taxon>
    </lineage>
</organism>
<dbReference type="AlphaFoldDB" id="A0A099KPC7"/>
<gene>
    <name evidence="1" type="ORF">ND2E_2842</name>
</gene>
<proteinExistence type="predicted"/>
<name>A0A099KPC7_COLPS</name>
<reference evidence="1 2" key="1">
    <citation type="submission" date="2014-08" db="EMBL/GenBank/DDBJ databases">
        <title>Genomic and Phenotypic Diversity of Colwellia psychrerythraea strains from Disparate Marine Basins.</title>
        <authorList>
            <person name="Techtmann S.M."/>
            <person name="Stelling S.C."/>
            <person name="Utturkar S.M."/>
            <person name="Alshibli N."/>
            <person name="Harris A."/>
            <person name="Brown S.D."/>
            <person name="Hazen T.C."/>
        </authorList>
    </citation>
    <scope>NUCLEOTIDE SEQUENCE [LARGE SCALE GENOMIC DNA]</scope>
    <source>
        <strain evidence="1 2">ND2E</strain>
    </source>
</reference>
<evidence type="ECO:0000313" key="2">
    <source>
        <dbReference type="Proteomes" id="UP000029843"/>
    </source>
</evidence>
<protein>
    <submittedName>
        <fullName evidence="1">Uncharacterized protein</fullName>
    </submittedName>
</protein>
<dbReference type="Proteomes" id="UP000029843">
    <property type="component" value="Unassembled WGS sequence"/>
</dbReference>
<comment type="caution">
    <text evidence="1">The sequence shown here is derived from an EMBL/GenBank/DDBJ whole genome shotgun (WGS) entry which is preliminary data.</text>
</comment>
<accession>A0A099KPC7</accession>
<sequence>MSIMITQFKDTFSLVAIKTLLQASMNTINYYASIDQ</sequence>